<comment type="caution">
    <text evidence="1">The sequence shown here is derived from an EMBL/GenBank/DDBJ whole genome shotgun (WGS) entry which is preliminary data.</text>
</comment>
<reference evidence="1 2" key="1">
    <citation type="submission" date="2021-05" db="EMBL/GenBank/DDBJ databases">
        <title>Genome Assembly of Synthetic Allotetraploid Brassica napus Reveals Homoeologous Exchanges between Subgenomes.</title>
        <authorList>
            <person name="Davis J.T."/>
        </authorList>
    </citation>
    <scope>NUCLEOTIDE SEQUENCE [LARGE SCALE GENOMIC DNA]</scope>
    <source>
        <strain evidence="2">cv. Da-Ae</strain>
        <tissue evidence="1">Seedling</tissue>
    </source>
</reference>
<feature type="non-terminal residue" evidence="1">
    <location>
        <position position="1"/>
    </location>
</feature>
<dbReference type="Proteomes" id="UP000824890">
    <property type="component" value="Unassembled WGS sequence"/>
</dbReference>
<keyword evidence="2" id="KW-1185">Reference proteome</keyword>
<name>A0ABQ8C2A2_BRANA</name>
<dbReference type="EMBL" id="JAGKQM010000009">
    <property type="protein sequence ID" value="KAH0910536.1"/>
    <property type="molecule type" value="Genomic_DNA"/>
</dbReference>
<protein>
    <submittedName>
        <fullName evidence="1">Uncharacterized protein</fullName>
    </submittedName>
</protein>
<gene>
    <name evidence="1" type="ORF">HID58_033857</name>
</gene>
<accession>A0ABQ8C2A2</accession>
<evidence type="ECO:0000313" key="2">
    <source>
        <dbReference type="Proteomes" id="UP000824890"/>
    </source>
</evidence>
<proteinExistence type="predicted"/>
<evidence type="ECO:0000313" key="1">
    <source>
        <dbReference type="EMBL" id="KAH0910536.1"/>
    </source>
</evidence>
<organism evidence="1 2">
    <name type="scientific">Brassica napus</name>
    <name type="common">Rape</name>
    <dbReference type="NCBI Taxonomy" id="3708"/>
    <lineage>
        <taxon>Eukaryota</taxon>
        <taxon>Viridiplantae</taxon>
        <taxon>Streptophyta</taxon>
        <taxon>Embryophyta</taxon>
        <taxon>Tracheophyta</taxon>
        <taxon>Spermatophyta</taxon>
        <taxon>Magnoliopsida</taxon>
        <taxon>eudicotyledons</taxon>
        <taxon>Gunneridae</taxon>
        <taxon>Pentapetalae</taxon>
        <taxon>rosids</taxon>
        <taxon>malvids</taxon>
        <taxon>Brassicales</taxon>
        <taxon>Brassicaceae</taxon>
        <taxon>Brassiceae</taxon>
        <taxon>Brassica</taxon>
    </lineage>
</organism>
<sequence length="91" mass="10244">REKQRVTLILMFCQTASGEEAWFESNAAFETDCDNDFHSVNEGVGVYQSGVLRPHHQHKTLVQTQTLVSVFQAAIFCVPSVLVLDVREEGF</sequence>